<name>X7FBG5_9RHOB</name>
<evidence type="ECO:0000313" key="2">
    <source>
        <dbReference type="Proteomes" id="UP000023430"/>
    </source>
</evidence>
<sequence>MTDPTGLISDIDVTAAVPLLRLRARLYVDDHDVADRLVEAVLKEAIASPRPCRSQAEVEAWLLDRLLAHARLKIAIRNWVMSQNDDRNGPSPSTRKVAG</sequence>
<organism evidence="1 2">
    <name type="scientific">Roseivivax isoporae LMG 25204</name>
    <dbReference type="NCBI Taxonomy" id="1449351"/>
    <lineage>
        <taxon>Bacteria</taxon>
        <taxon>Pseudomonadati</taxon>
        <taxon>Pseudomonadota</taxon>
        <taxon>Alphaproteobacteria</taxon>
        <taxon>Rhodobacterales</taxon>
        <taxon>Roseobacteraceae</taxon>
        <taxon>Roseivivax</taxon>
    </lineage>
</organism>
<keyword evidence="2" id="KW-1185">Reference proteome</keyword>
<dbReference type="RefSeq" id="WP_043768661.1">
    <property type="nucleotide sequence ID" value="NZ_JAME01000009.1"/>
</dbReference>
<evidence type="ECO:0000313" key="1">
    <source>
        <dbReference type="EMBL" id="ETX29434.1"/>
    </source>
</evidence>
<dbReference type="Proteomes" id="UP000023430">
    <property type="component" value="Unassembled WGS sequence"/>
</dbReference>
<accession>X7FBG5</accession>
<comment type="caution">
    <text evidence="1">The sequence shown here is derived from an EMBL/GenBank/DDBJ whole genome shotgun (WGS) entry which is preliminary data.</text>
</comment>
<proteinExistence type="predicted"/>
<dbReference type="AlphaFoldDB" id="X7FBG5"/>
<gene>
    <name evidence="1" type="ORF">RISW2_23145</name>
</gene>
<dbReference type="EMBL" id="JAME01000009">
    <property type="protein sequence ID" value="ETX29434.1"/>
    <property type="molecule type" value="Genomic_DNA"/>
</dbReference>
<dbReference type="STRING" id="1449351.RISW2_23145"/>
<dbReference type="OrthoDB" id="582170at2"/>
<reference evidence="1 2" key="1">
    <citation type="submission" date="2014-01" db="EMBL/GenBank/DDBJ databases">
        <title>Roseivivax isoporae LMG 25204 Genome Sequencing.</title>
        <authorList>
            <person name="Lai Q."/>
            <person name="Li G."/>
            <person name="Shao Z."/>
        </authorList>
    </citation>
    <scope>NUCLEOTIDE SEQUENCE [LARGE SCALE GENOMIC DNA]</scope>
    <source>
        <strain evidence="1 2">LMG 25204</strain>
    </source>
</reference>
<protein>
    <submittedName>
        <fullName evidence="1">Uncharacterized protein</fullName>
    </submittedName>
</protein>